<dbReference type="STRING" id="71717.A0A4Y7SA31"/>
<gene>
    <name evidence="5" type="ORF">FA13DRAFT_614113</name>
</gene>
<dbReference type="AlphaFoldDB" id="A0A4Y7SA31"/>
<dbReference type="PRINTS" id="PR00080">
    <property type="entry name" value="SDRFAMILY"/>
</dbReference>
<evidence type="ECO:0000256" key="2">
    <source>
        <dbReference type="ARBA" id="ARBA00022857"/>
    </source>
</evidence>
<dbReference type="GO" id="GO:0016491">
    <property type="term" value="F:oxidoreductase activity"/>
    <property type="evidence" value="ECO:0007669"/>
    <property type="project" value="UniProtKB-KW"/>
</dbReference>
<evidence type="ECO:0000256" key="3">
    <source>
        <dbReference type="ARBA" id="ARBA00023002"/>
    </source>
</evidence>
<keyword evidence="6" id="KW-1185">Reference proteome</keyword>
<dbReference type="PRINTS" id="PR00081">
    <property type="entry name" value="GDHRDH"/>
</dbReference>
<dbReference type="InterPro" id="IPR002347">
    <property type="entry name" value="SDR_fam"/>
</dbReference>
<dbReference type="InterPro" id="IPR036291">
    <property type="entry name" value="NAD(P)-bd_dom_sf"/>
</dbReference>
<dbReference type="Proteomes" id="UP000298030">
    <property type="component" value="Unassembled WGS sequence"/>
</dbReference>
<evidence type="ECO:0000256" key="4">
    <source>
        <dbReference type="RuleBase" id="RU000363"/>
    </source>
</evidence>
<organism evidence="5 6">
    <name type="scientific">Coprinellus micaceus</name>
    <name type="common">Glistening ink-cap mushroom</name>
    <name type="synonym">Coprinus micaceus</name>
    <dbReference type="NCBI Taxonomy" id="71717"/>
    <lineage>
        <taxon>Eukaryota</taxon>
        <taxon>Fungi</taxon>
        <taxon>Dikarya</taxon>
        <taxon>Basidiomycota</taxon>
        <taxon>Agaricomycotina</taxon>
        <taxon>Agaricomycetes</taxon>
        <taxon>Agaricomycetidae</taxon>
        <taxon>Agaricales</taxon>
        <taxon>Agaricineae</taxon>
        <taxon>Psathyrellaceae</taxon>
        <taxon>Coprinellus</taxon>
    </lineage>
</organism>
<proteinExistence type="inferred from homology"/>
<sequence>MPSLFFPLRAAYAFFKEAWFLGSPSWTTEDIPDLTGQVFIVTGGNSGLGKETVRALLEHNARVYLASRDEKRALAAIDELFDQTGRKARFLHLDLADFTSIKAAATEFLRKEKRLDVLFNNAGIMTTPTEVTPNGYDRVVHTNLLGPFYFTKLLLPLLISTSQARPDGQTRIVNLTSSVHHLVESLNFDAFHDGLERRARAGSSFSYCQSKFGDILFSNELSRRYKDQGVISTAVNPGNFATQLQQPQADSILTHVVSWQHWCLFIYPPEWGSLTQLWAGVAPDAAETSGKYVIPWGRIGQPNEATEDVELAVKLWIWLEDQVKDL</sequence>
<comment type="similarity">
    <text evidence="1 4">Belongs to the short-chain dehydrogenases/reductases (SDR) family.</text>
</comment>
<reference evidence="5 6" key="1">
    <citation type="journal article" date="2019" name="Nat. Ecol. Evol.">
        <title>Megaphylogeny resolves global patterns of mushroom evolution.</title>
        <authorList>
            <person name="Varga T."/>
            <person name="Krizsan K."/>
            <person name="Foldi C."/>
            <person name="Dima B."/>
            <person name="Sanchez-Garcia M."/>
            <person name="Sanchez-Ramirez S."/>
            <person name="Szollosi G.J."/>
            <person name="Szarkandi J.G."/>
            <person name="Papp V."/>
            <person name="Albert L."/>
            <person name="Andreopoulos W."/>
            <person name="Angelini C."/>
            <person name="Antonin V."/>
            <person name="Barry K.W."/>
            <person name="Bougher N.L."/>
            <person name="Buchanan P."/>
            <person name="Buyck B."/>
            <person name="Bense V."/>
            <person name="Catcheside P."/>
            <person name="Chovatia M."/>
            <person name="Cooper J."/>
            <person name="Damon W."/>
            <person name="Desjardin D."/>
            <person name="Finy P."/>
            <person name="Geml J."/>
            <person name="Haridas S."/>
            <person name="Hughes K."/>
            <person name="Justo A."/>
            <person name="Karasinski D."/>
            <person name="Kautmanova I."/>
            <person name="Kiss B."/>
            <person name="Kocsube S."/>
            <person name="Kotiranta H."/>
            <person name="LaButti K.M."/>
            <person name="Lechner B.E."/>
            <person name="Liimatainen K."/>
            <person name="Lipzen A."/>
            <person name="Lukacs Z."/>
            <person name="Mihaltcheva S."/>
            <person name="Morgado L.N."/>
            <person name="Niskanen T."/>
            <person name="Noordeloos M.E."/>
            <person name="Ohm R.A."/>
            <person name="Ortiz-Santana B."/>
            <person name="Ovrebo C."/>
            <person name="Racz N."/>
            <person name="Riley R."/>
            <person name="Savchenko A."/>
            <person name="Shiryaev A."/>
            <person name="Soop K."/>
            <person name="Spirin V."/>
            <person name="Szebenyi C."/>
            <person name="Tomsovsky M."/>
            <person name="Tulloss R.E."/>
            <person name="Uehling J."/>
            <person name="Grigoriev I.V."/>
            <person name="Vagvolgyi C."/>
            <person name="Papp T."/>
            <person name="Martin F.M."/>
            <person name="Miettinen O."/>
            <person name="Hibbett D.S."/>
            <person name="Nagy L.G."/>
        </authorList>
    </citation>
    <scope>NUCLEOTIDE SEQUENCE [LARGE SCALE GENOMIC DNA]</scope>
    <source>
        <strain evidence="5 6">FP101781</strain>
    </source>
</reference>
<evidence type="ECO:0000256" key="1">
    <source>
        <dbReference type="ARBA" id="ARBA00006484"/>
    </source>
</evidence>
<accession>A0A4Y7SA31</accession>
<comment type="caution">
    <text evidence="5">The sequence shown here is derived from an EMBL/GenBank/DDBJ whole genome shotgun (WGS) entry which is preliminary data.</text>
</comment>
<evidence type="ECO:0000313" key="5">
    <source>
        <dbReference type="EMBL" id="TEB18408.1"/>
    </source>
</evidence>
<protein>
    <submittedName>
        <fullName evidence="5">NAD-P-binding protein</fullName>
    </submittedName>
</protein>
<name>A0A4Y7SA31_COPMI</name>
<dbReference type="Gene3D" id="3.40.50.720">
    <property type="entry name" value="NAD(P)-binding Rossmann-like Domain"/>
    <property type="match status" value="1"/>
</dbReference>
<evidence type="ECO:0000313" key="6">
    <source>
        <dbReference type="Proteomes" id="UP000298030"/>
    </source>
</evidence>
<dbReference type="Pfam" id="PF00106">
    <property type="entry name" value="adh_short"/>
    <property type="match status" value="1"/>
</dbReference>
<dbReference type="OrthoDB" id="191139at2759"/>
<dbReference type="EMBL" id="QPFP01000257">
    <property type="protein sequence ID" value="TEB18408.1"/>
    <property type="molecule type" value="Genomic_DNA"/>
</dbReference>
<keyword evidence="2" id="KW-0521">NADP</keyword>
<keyword evidence="3" id="KW-0560">Oxidoreductase</keyword>
<dbReference type="PANTHER" id="PTHR24320:SF236">
    <property type="entry name" value="SHORT-CHAIN DEHYDROGENASE-RELATED"/>
    <property type="match status" value="1"/>
</dbReference>
<dbReference type="PANTHER" id="PTHR24320">
    <property type="entry name" value="RETINOL DEHYDROGENASE"/>
    <property type="match status" value="1"/>
</dbReference>
<dbReference type="SUPFAM" id="SSF51735">
    <property type="entry name" value="NAD(P)-binding Rossmann-fold domains"/>
    <property type="match status" value="1"/>
</dbReference>